<dbReference type="CDD" id="cd14837">
    <property type="entry name" value="AP3_Mu_N"/>
    <property type="match status" value="1"/>
</dbReference>
<keyword evidence="3" id="KW-0472">Membrane</keyword>
<evidence type="ECO:0000259" key="6">
    <source>
        <dbReference type="PROSITE" id="PS51072"/>
    </source>
</evidence>
<evidence type="ECO:0000313" key="7">
    <source>
        <dbReference type="EMBL" id="KAG7369957.1"/>
    </source>
</evidence>
<dbReference type="InterPro" id="IPR050431">
    <property type="entry name" value="Adaptor_comp_med_subunit"/>
</dbReference>
<dbReference type="PIRSF" id="PIRSF005992">
    <property type="entry name" value="Clathrin_mu"/>
    <property type="match status" value="1"/>
</dbReference>
<dbReference type="PANTHER" id="PTHR10529">
    <property type="entry name" value="AP COMPLEX SUBUNIT MU"/>
    <property type="match status" value="1"/>
</dbReference>
<dbReference type="Proteomes" id="UP000693970">
    <property type="component" value="Unassembled WGS sequence"/>
</dbReference>
<dbReference type="EMBL" id="JAGRRH010000005">
    <property type="protein sequence ID" value="KAG7369957.1"/>
    <property type="molecule type" value="Genomic_DNA"/>
</dbReference>
<evidence type="ECO:0000256" key="4">
    <source>
        <dbReference type="PIRNR" id="PIRNR005992"/>
    </source>
</evidence>
<comment type="subcellular location">
    <subcellularLocation>
        <location evidence="1">Endomembrane system</location>
    </subcellularLocation>
</comment>
<dbReference type="CDD" id="cd09252">
    <property type="entry name" value="AP-3_Mu3_Cterm"/>
    <property type="match status" value="1"/>
</dbReference>
<dbReference type="PROSITE" id="PS51072">
    <property type="entry name" value="MHD"/>
    <property type="match status" value="1"/>
</dbReference>
<organism evidence="7 8">
    <name type="scientific">Nitzschia inconspicua</name>
    <dbReference type="NCBI Taxonomy" id="303405"/>
    <lineage>
        <taxon>Eukaryota</taxon>
        <taxon>Sar</taxon>
        <taxon>Stramenopiles</taxon>
        <taxon>Ochrophyta</taxon>
        <taxon>Bacillariophyta</taxon>
        <taxon>Bacillariophyceae</taxon>
        <taxon>Bacillariophycidae</taxon>
        <taxon>Bacillariales</taxon>
        <taxon>Bacillariaceae</taxon>
        <taxon>Nitzschia</taxon>
    </lineage>
</organism>
<dbReference type="InterPro" id="IPR028565">
    <property type="entry name" value="MHD"/>
</dbReference>
<reference evidence="7" key="1">
    <citation type="journal article" date="2021" name="Sci. Rep.">
        <title>Diploid genomic architecture of Nitzschia inconspicua, an elite biomass production diatom.</title>
        <authorList>
            <person name="Oliver A."/>
            <person name="Podell S."/>
            <person name="Pinowska A."/>
            <person name="Traller J.C."/>
            <person name="Smith S.R."/>
            <person name="McClure R."/>
            <person name="Beliaev A."/>
            <person name="Bohutskyi P."/>
            <person name="Hill E.A."/>
            <person name="Rabines A."/>
            <person name="Zheng H."/>
            <person name="Allen L.Z."/>
            <person name="Kuo A."/>
            <person name="Grigoriev I.V."/>
            <person name="Allen A.E."/>
            <person name="Hazlebeck D."/>
            <person name="Allen E.E."/>
        </authorList>
    </citation>
    <scope>NUCLEOTIDE SEQUENCE</scope>
    <source>
        <strain evidence="7">Hildebrandi</strain>
    </source>
</reference>
<feature type="region of interest" description="Disordered" evidence="5">
    <location>
        <begin position="416"/>
        <end position="441"/>
    </location>
</feature>
<gene>
    <name evidence="7" type="ORF">IV203_027703</name>
</gene>
<accession>A0A9K3Q3K6</accession>
<feature type="domain" description="MHD" evidence="6">
    <location>
        <begin position="205"/>
        <end position="492"/>
    </location>
</feature>
<dbReference type="AlphaFoldDB" id="A0A9K3Q3K6"/>
<dbReference type="OrthoDB" id="870at2759"/>
<feature type="compositionally biased region" description="Basic and acidic residues" evidence="5">
    <location>
        <begin position="427"/>
        <end position="441"/>
    </location>
</feature>
<comment type="caution">
    <text evidence="7">The sequence shown here is derived from an EMBL/GenBank/DDBJ whole genome shotgun (WGS) entry which is preliminary data.</text>
</comment>
<name>A0A9K3Q3K6_9STRA</name>
<evidence type="ECO:0000313" key="8">
    <source>
        <dbReference type="Proteomes" id="UP000693970"/>
    </source>
</evidence>
<evidence type="ECO:0000256" key="2">
    <source>
        <dbReference type="ARBA" id="ARBA00022448"/>
    </source>
</evidence>
<comment type="similarity">
    <text evidence="4">Belongs to the adaptor complexes medium subunit family.</text>
</comment>
<dbReference type="Pfam" id="PF00928">
    <property type="entry name" value="Adap_comp_sub"/>
    <property type="match status" value="1"/>
</dbReference>
<evidence type="ECO:0000256" key="1">
    <source>
        <dbReference type="ARBA" id="ARBA00004308"/>
    </source>
</evidence>
<keyword evidence="2 4" id="KW-0813">Transport</keyword>
<dbReference type="InterPro" id="IPR001392">
    <property type="entry name" value="Clathrin_mu"/>
</dbReference>
<proteinExistence type="inferred from homology"/>
<protein>
    <submittedName>
        <fullName evidence="7">Adaptor complex medium subunit family-domain containing protein</fullName>
    </submittedName>
</protein>
<reference evidence="7" key="2">
    <citation type="submission" date="2021-04" db="EMBL/GenBank/DDBJ databases">
        <authorList>
            <person name="Podell S."/>
        </authorList>
    </citation>
    <scope>NUCLEOTIDE SEQUENCE</scope>
    <source>
        <strain evidence="7">Hildebrandi</strain>
    </source>
</reference>
<keyword evidence="4" id="KW-0653">Protein transport</keyword>
<sequence>MIQSLFILSPTGEVLIERHFRGVTSRSVCDFFWDKASVGVNHHGGLSTTTSLLTNEEQQLLLPLDVLPVMEVPESKHGTVYIISILRDGLSYLAVLPAEVSPLMVLEFLHRIADIFVDYFGDPADESAIKDNFSTVYQLLEEMVDYGWPLTTEPNALKAMIRPPTVISKLSSVVGFSNTANVSDALPSGTISNMPWRAAGVSYSQNEIYMDIVEEVDAIVDTTGNVISLDVSGSIQCQCHLSGIPDLLLTFKDPNLIDDCSFHPCVRYGRFERDQVISFVPPDGNFELMKYSIGADKRSHFSPPLDCHFQWNVTKPAADGSDTADYSARLMVEVRVKSLSSLITSASRNSSIRMMVEDVAVTIPFPKQVRTASFQVSPGTSVIFDEAGKVAKWTLGKLADDASMPRAQLTANLKLNPPKQHYSTNKDNFEEKYNDDDQHEQDIQPPNLSLHWKIPLTSVSGLTVSGLSIAGESYRPYKGVRNVTKSGIFQWGNTRKQITEWEAHIGSNFRVPRDDDVPLEPCPWKAYELFFSQI</sequence>
<evidence type="ECO:0000256" key="5">
    <source>
        <dbReference type="SAM" id="MobiDB-lite"/>
    </source>
</evidence>
<keyword evidence="8" id="KW-1185">Reference proteome</keyword>
<evidence type="ECO:0000256" key="3">
    <source>
        <dbReference type="ARBA" id="ARBA00023136"/>
    </source>
</evidence>